<name>A0A3Q0IM31_DIACI</name>
<dbReference type="GeneID" id="113465402"/>
<dbReference type="Proteomes" id="UP000079169">
    <property type="component" value="Unplaced"/>
</dbReference>
<sequence>MFNSCREYYVNRGDADCTENTNLFQTFEECNSVCGVRCKLPNNEDGLCTYKNYAEARGCRHTDKPASYSRTPCHAYEVECCPVNTVLTIQG</sequence>
<dbReference type="KEGG" id="dci:113465402"/>
<accession>A0A3Q0IM31</accession>
<proteinExistence type="predicted"/>
<reference evidence="2" key="1">
    <citation type="submission" date="2025-08" db="UniProtKB">
        <authorList>
            <consortium name="RefSeq"/>
        </authorList>
    </citation>
    <scope>IDENTIFICATION</scope>
</reference>
<gene>
    <name evidence="2" type="primary">LOC113465402</name>
</gene>
<keyword evidence="1" id="KW-1185">Reference proteome</keyword>
<organism evidence="1 2">
    <name type="scientific">Diaphorina citri</name>
    <name type="common">Asian citrus psyllid</name>
    <dbReference type="NCBI Taxonomy" id="121845"/>
    <lineage>
        <taxon>Eukaryota</taxon>
        <taxon>Metazoa</taxon>
        <taxon>Ecdysozoa</taxon>
        <taxon>Arthropoda</taxon>
        <taxon>Hexapoda</taxon>
        <taxon>Insecta</taxon>
        <taxon>Pterygota</taxon>
        <taxon>Neoptera</taxon>
        <taxon>Paraneoptera</taxon>
        <taxon>Hemiptera</taxon>
        <taxon>Sternorrhyncha</taxon>
        <taxon>Psylloidea</taxon>
        <taxon>Psyllidae</taxon>
        <taxon>Diaphorininae</taxon>
        <taxon>Diaphorina</taxon>
    </lineage>
</organism>
<dbReference type="AlphaFoldDB" id="A0A3Q0IM31"/>
<protein>
    <submittedName>
        <fullName evidence="2">Uncharacterized protein LOC113465402</fullName>
    </submittedName>
</protein>
<evidence type="ECO:0000313" key="1">
    <source>
        <dbReference type="Proteomes" id="UP000079169"/>
    </source>
</evidence>
<dbReference type="RefSeq" id="XP_026675703.1">
    <property type="nucleotide sequence ID" value="XM_026819902.1"/>
</dbReference>
<evidence type="ECO:0000313" key="2">
    <source>
        <dbReference type="RefSeq" id="XP_026675703.1"/>
    </source>
</evidence>
<dbReference type="PaxDb" id="121845-A0A3Q0IM31"/>